<proteinExistence type="predicted"/>
<dbReference type="Proteomes" id="UP000708576">
    <property type="component" value="Unassembled WGS sequence"/>
</dbReference>
<name>A0ABS5JQF1_9BACT</name>
<evidence type="ECO:0000313" key="3">
    <source>
        <dbReference type="Proteomes" id="UP000708576"/>
    </source>
</evidence>
<dbReference type="InterPro" id="IPR023631">
    <property type="entry name" value="Amidase_dom"/>
</dbReference>
<protein>
    <submittedName>
        <fullName evidence="2">Amidase</fullName>
        <ecNumber evidence="2">3.5.1.4</ecNumber>
    </submittedName>
</protein>
<feature type="domain" description="Amidase" evidence="1">
    <location>
        <begin position="65"/>
        <end position="509"/>
    </location>
</feature>
<dbReference type="PANTHER" id="PTHR42678:SF34">
    <property type="entry name" value="OS04G0183300 PROTEIN"/>
    <property type="match status" value="1"/>
</dbReference>
<evidence type="ECO:0000259" key="1">
    <source>
        <dbReference type="Pfam" id="PF01425"/>
    </source>
</evidence>
<organism evidence="2 3">
    <name type="scientific">Carboxylicivirga linearis</name>
    <dbReference type="NCBI Taxonomy" id="1628157"/>
    <lineage>
        <taxon>Bacteria</taxon>
        <taxon>Pseudomonadati</taxon>
        <taxon>Bacteroidota</taxon>
        <taxon>Bacteroidia</taxon>
        <taxon>Marinilabiliales</taxon>
        <taxon>Marinilabiliaceae</taxon>
        <taxon>Carboxylicivirga</taxon>
    </lineage>
</organism>
<dbReference type="EMBL" id="JAGUCO010000001">
    <property type="protein sequence ID" value="MBS2097029.1"/>
    <property type="molecule type" value="Genomic_DNA"/>
</dbReference>
<reference evidence="2 3" key="1">
    <citation type="journal article" date="2015" name="Int. J. Syst. Evol. Microbiol.">
        <title>Carboxylicivirga linearis sp. nov., isolated from a sea cucumber culture pond.</title>
        <authorList>
            <person name="Wang F.Q."/>
            <person name="Zhou Y.X."/>
            <person name="Lin X.Z."/>
            <person name="Chen G.J."/>
            <person name="Du Z.J."/>
        </authorList>
    </citation>
    <scope>NUCLEOTIDE SEQUENCE [LARGE SCALE GENOMIC DNA]</scope>
    <source>
        <strain evidence="2 3">FB218</strain>
    </source>
</reference>
<dbReference type="InterPro" id="IPR036928">
    <property type="entry name" value="AS_sf"/>
</dbReference>
<dbReference type="PANTHER" id="PTHR42678">
    <property type="entry name" value="AMIDASE"/>
    <property type="match status" value="1"/>
</dbReference>
<accession>A0ABS5JQF1</accession>
<dbReference type="RefSeq" id="WP_212212786.1">
    <property type="nucleotide sequence ID" value="NZ_JAGUCO010000001.1"/>
</dbReference>
<gene>
    <name evidence="2" type="ORF">KEM10_01990</name>
</gene>
<sequence>MKRRHFILNSLLAGVALGVNACKPGGKKVSEPIDGDLQSSFELDEISVQELQVKMQKGEFTSKQITNLYINRIKTIDHLKTNAVVEINPDAVAIAEVLDKERQEGKVRGPLHGIPVLIKDNINTGDKMITSAGSLAFIDHSASKDAFIIEKLREAGMVLLGKTNLSEWANFRSTNSSSGWSGRGGQTRNPYVLDRTPCGSSSGSAVAVSANFAPIAIGTETDGSIVCPSGINGIVGIKPTVGTWSRSGIIPISESQDTAGPMGKSVKDAALLLRALVAKDNDDAATQKQPDNFGIYLNFDEYALQGSRIGYLKSLAGFDKRVSAIMDEVVSTLKDKGADVVEVDMGDELNSLGQYEWTVLLCEFKDGVNKYLAAHPELPYKSLSDLIAFNKKNSKAEMPWFEQEIMEMSDQTNGLDDEKYMDAIKKCRELSQNKGIDKLIDSNKLDALMAPTNGAAWVIDFVNGDNFGGGSSQLAAISGYPSVTVPAGDIKGLPIGVSFFGKAWTESRLIQLSHAYEVASKKRIVPEFKTSLLDV</sequence>
<keyword evidence="2" id="KW-0378">Hydrolase</keyword>
<dbReference type="NCBIfam" id="NF006006">
    <property type="entry name" value="PRK08137.1"/>
    <property type="match status" value="1"/>
</dbReference>
<keyword evidence="3" id="KW-1185">Reference proteome</keyword>
<dbReference type="GO" id="GO:0004040">
    <property type="term" value="F:amidase activity"/>
    <property type="evidence" value="ECO:0007669"/>
    <property type="project" value="UniProtKB-EC"/>
</dbReference>
<evidence type="ECO:0000313" key="2">
    <source>
        <dbReference type="EMBL" id="MBS2097029.1"/>
    </source>
</evidence>
<dbReference type="SUPFAM" id="SSF75304">
    <property type="entry name" value="Amidase signature (AS) enzymes"/>
    <property type="match status" value="1"/>
</dbReference>
<dbReference type="EC" id="3.5.1.4" evidence="2"/>
<dbReference type="Pfam" id="PF01425">
    <property type="entry name" value="Amidase"/>
    <property type="match status" value="1"/>
</dbReference>
<comment type="caution">
    <text evidence="2">The sequence shown here is derived from an EMBL/GenBank/DDBJ whole genome shotgun (WGS) entry which is preliminary data.</text>
</comment>
<dbReference type="Gene3D" id="3.90.1300.10">
    <property type="entry name" value="Amidase signature (AS) domain"/>
    <property type="match status" value="1"/>
</dbReference>